<dbReference type="Proteomes" id="UP000556026">
    <property type="component" value="Unassembled WGS sequence"/>
</dbReference>
<protein>
    <submittedName>
        <fullName evidence="2">Uncharacterized protein</fullName>
    </submittedName>
</protein>
<dbReference type="EMBL" id="BLXX01000011">
    <property type="protein sequence ID" value="GFO61045.1"/>
    <property type="molecule type" value="Genomic_DNA"/>
</dbReference>
<organism evidence="2 3">
    <name type="scientific">Geomonas silvestris</name>
    <dbReference type="NCBI Taxonomy" id="2740184"/>
    <lineage>
        <taxon>Bacteria</taxon>
        <taxon>Pseudomonadati</taxon>
        <taxon>Thermodesulfobacteriota</taxon>
        <taxon>Desulfuromonadia</taxon>
        <taxon>Geobacterales</taxon>
        <taxon>Geobacteraceae</taxon>
        <taxon>Geomonas</taxon>
    </lineage>
</organism>
<dbReference type="RefSeq" id="WP_183355843.1">
    <property type="nucleotide sequence ID" value="NZ_BLXX01000011.1"/>
</dbReference>
<name>A0A6V8MLX5_9BACT</name>
<sequence>MELSTNDVLKVISAVVAGFTAIVQLTKKFCENREQLFVRRKLERYGYLIKCCDKSSTESDFVKQLRRDENLKIATGINTNYDTYQFIMTVYALGVFTMAQIRSMHSYICVDNDKIRITFGFVDFIGAAWSLLMVFVISMYYLIAIKYSFNISSLTDFGLLVGATAIYLLLVVLVGEPFRTAMFYHKFKKILTKKGILPLKAND</sequence>
<reference evidence="3" key="1">
    <citation type="submission" date="2020-06" db="EMBL/GenBank/DDBJ databases">
        <title>Draft genomic sequence of Geomonas sp. Red330.</title>
        <authorList>
            <person name="Itoh H."/>
            <person name="Zhenxing X."/>
            <person name="Ushijima N."/>
            <person name="Masuda Y."/>
            <person name="Shiratori Y."/>
            <person name="Senoo K."/>
        </authorList>
    </citation>
    <scope>NUCLEOTIDE SEQUENCE [LARGE SCALE GENOMIC DNA]</scope>
    <source>
        <strain evidence="3">Red330</strain>
    </source>
</reference>
<gene>
    <name evidence="2" type="ORF">GMST_33700</name>
</gene>
<dbReference type="AlphaFoldDB" id="A0A6V8MLX5"/>
<keyword evidence="1" id="KW-0472">Membrane</keyword>
<evidence type="ECO:0000313" key="3">
    <source>
        <dbReference type="Proteomes" id="UP000556026"/>
    </source>
</evidence>
<keyword evidence="3" id="KW-1185">Reference proteome</keyword>
<evidence type="ECO:0000256" key="1">
    <source>
        <dbReference type="SAM" id="Phobius"/>
    </source>
</evidence>
<keyword evidence="1" id="KW-0812">Transmembrane</keyword>
<proteinExistence type="predicted"/>
<feature type="transmembrane region" description="Helical" evidence="1">
    <location>
        <begin position="121"/>
        <end position="145"/>
    </location>
</feature>
<comment type="caution">
    <text evidence="2">The sequence shown here is derived from an EMBL/GenBank/DDBJ whole genome shotgun (WGS) entry which is preliminary data.</text>
</comment>
<accession>A0A6V8MLX5</accession>
<feature type="transmembrane region" description="Helical" evidence="1">
    <location>
        <begin position="157"/>
        <end position="178"/>
    </location>
</feature>
<feature type="transmembrane region" description="Helical" evidence="1">
    <location>
        <begin position="83"/>
        <end position="101"/>
    </location>
</feature>
<keyword evidence="1" id="KW-1133">Transmembrane helix</keyword>
<evidence type="ECO:0000313" key="2">
    <source>
        <dbReference type="EMBL" id="GFO61045.1"/>
    </source>
</evidence>